<feature type="domain" description="HAMP" evidence="10">
    <location>
        <begin position="300"/>
        <end position="353"/>
    </location>
</feature>
<proteinExistence type="inferred from homology"/>
<dbReference type="PROSITE" id="PS50111">
    <property type="entry name" value="CHEMOTAXIS_TRANSDUC_2"/>
    <property type="match status" value="1"/>
</dbReference>
<evidence type="ECO:0000256" key="3">
    <source>
        <dbReference type="ARBA" id="ARBA00023224"/>
    </source>
</evidence>
<evidence type="ECO:0000259" key="8">
    <source>
        <dbReference type="PROSITE" id="PS50111"/>
    </source>
</evidence>
<evidence type="ECO:0000259" key="10">
    <source>
        <dbReference type="PROSITE" id="PS50885"/>
    </source>
</evidence>
<name>A0A7C9UYU5_9PROT</name>
<dbReference type="GO" id="GO:0035438">
    <property type="term" value="F:cyclic-di-GMP binding"/>
    <property type="evidence" value="ECO:0007669"/>
    <property type="project" value="InterPro"/>
</dbReference>
<dbReference type="InterPro" id="IPR003660">
    <property type="entry name" value="HAMP_dom"/>
</dbReference>
<dbReference type="PANTHER" id="PTHR32089:SF112">
    <property type="entry name" value="LYSOZYME-LIKE PROTEIN-RELATED"/>
    <property type="match status" value="1"/>
</dbReference>
<dbReference type="PROSITE" id="PS50885">
    <property type="entry name" value="HAMP"/>
    <property type="match status" value="1"/>
</dbReference>
<dbReference type="SMART" id="SM00283">
    <property type="entry name" value="MA"/>
    <property type="match status" value="1"/>
</dbReference>
<dbReference type="SMART" id="SM00304">
    <property type="entry name" value="HAMP"/>
    <property type="match status" value="2"/>
</dbReference>
<keyword evidence="7" id="KW-1133">Transmembrane helix</keyword>
<dbReference type="Pfam" id="PF00672">
    <property type="entry name" value="HAMP"/>
    <property type="match status" value="1"/>
</dbReference>
<keyword evidence="7" id="KW-0472">Membrane</keyword>
<sequence length="753" mass="79707">MQRILARFPLKFQIGAIVTTAILIFAVVAAGVFFSSSLQADLADQAGAATRLKDESGALAFALLDARRREKDFLARRTDKEVANHGHSLDDARSRLDAIAAAAPDSVTAIRPLLESYAATFATTVTEQRRIGFSENDGLMGSLRGSVHQVEEALKAHNELSLAVLMLQMRRHEKDFLARRDPKYQAEMNKRAAEFATALASSSLPLAIRDDITAKMAVYHQDFAALVQATLRLSDLISDLSGLYSRMEPLVETLTIQATDTARAAENEKTRIDAIARRGLAVALGLGTLALAVLGAAIAHGIYTPLARMAKVMERLAEGELEVEVPSRDRADEVGTMAHAVQVFKINAQQAELIRAAQEQERARAEAEKLAALRAMADTVEHETRAAVDRVADHTGAMRNNAGEMAHSAQMVSVSSQSVAAAAAQALANVQNVASASEELSSSIAEIGNQVESAGTITRRAVNSAETAQNTISRLADAVAHIGEMAQMIGDIANQTNLLALNATIEAARAGDAGKGFAVVAGEVKSLATQTTRATEDIGTQIVAIQTTTTEAVQAVSSIVAAIRDVDGISQGIAAAIEQQGAATLEIARNVTQTSDAAQEVSLRITSVSDEAAASGQRAGQVRSVSEEMAEAIEHLRHTLVRTVRTATREVDRRALPRYRLDMPAVLTLESGAIDIHVEDCSEGGATIALNGADTITTGQRLTLSVPGLGGDLPAEVVAVEDGHAHLHFALDQAAAQTFHDRVAKLAAEQPAA</sequence>
<evidence type="ECO:0000259" key="9">
    <source>
        <dbReference type="PROSITE" id="PS50192"/>
    </source>
</evidence>
<feature type="transmembrane region" description="Helical" evidence="7">
    <location>
        <begin position="12"/>
        <end position="34"/>
    </location>
</feature>
<evidence type="ECO:0000256" key="2">
    <source>
        <dbReference type="ARBA" id="ARBA00022519"/>
    </source>
</evidence>
<evidence type="ECO:0000256" key="4">
    <source>
        <dbReference type="ARBA" id="ARBA00029447"/>
    </source>
</evidence>
<keyword evidence="3 5" id="KW-0807">Transducer</keyword>
<comment type="similarity">
    <text evidence="4">Belongs to the methyl-accepting chemotaxis (MCP) protein family.</text>
</comment>
<dbReference type="InterPro" id="IPR009875">
    <property type="entry name" value="PilZ_domain"/>
</dbReference>
<dbReference type="InterPro" id="IPR032255">
    <property type="entry name" value="HBM"/>
</dbReference>
<dbReference type="GO" id="GO:0005886">
    <property type="term" value="C:plasma membrane"/>
    <property type="evidence" value="ECO:0007669"/>
    <property type="project" value="UniProtKB-SubCell"/>
</dbReference>
<evidence type="ECO:0000256" key="1">
    <source>
        <dbReference type="ARBA" id="ARBA00004429"/>
    </source>
</evidence>
<dbReference type="Pfam" id="PF07238">
    <property type="entry name" value="PilZ"/>
    <property type="match status" value="1"/>
</dbReference>
<keyword evidence="7" id="KW-0812">Transmembrane</keyword>
<feature type="domain" description="T-SNARE coiled-coil homology" evidence="9">
    <location>
        <begin position="546"/>
        <end position="608"/>
    </location>
</feature>
<dbReference type="InterPro" id="IPR000727">
    <property type="entry name" value="T_SNARE_dom"/>
</dbReference>
<dbReference type="SUPFAM" id="SSF141371">
    <property type="entry name" value="PilZ domain-like"/>
    <property type="match status" value="1"/>
</dbReference>
<dbReference type="SUPFAM" id="SSF58104">
    <property type="entry name" value="Methyl-accepting chemotaxis protein (MCP) signaling domain"/>
    <property type="match status" value="1"/>
</dbReference>
<dbReference type="EMBL" id="JAAIYP010000035">
    <property type="protein sequence ID" value="NFV80091.1"/>
    <property type="molecule type" value="Genomic_DNA"/>
</dbReference>
<dbReference type="Gene3D" id="1.10.287.950">
    <property type="entry name" value="Methyl-accepting chemotaxis protein"/>
    <property type="match status" value="1"/>
</dbReference>
<feature type="transmembrane region" description="Helical" evidence="7">
    <location>
        <begin position="279"/>
        <end position="303"/>
    </location>
</feature>
<dbReference type="GO" id="GO:0007165">
    <property type="term" value="P:signal transduction"/>
    <property type="evidence" value="ECO:0007669"/>
    <property type="project" value="UniProtKB-KW"/>
</dbReference>
<dbReference type="CDD" id="cd06225">
    <property type="entry name" value="HAMP"/>
    <property type="match status" value="1"/>
</dbReference>
<keyword evidence="12" id="KW-1185">Reference proteome</keyword>
<comment type="subcellular location">
    <subcellularLocation>
        <location evidence="1">Cell inner membrane</location>
        <topology evidence="1">Multi-pass membrane protein</topology>
    </subcellularLocation>
</comment>
<accession>A0A7C9UYU5</accession>
<keyword evidence="2" id="KW-1003">Cell membrane</keyword>
<evidence type="ECO:0000256" key="5">
    <source>
        <dbReference type="PROSITE-ProRule" id="PRU00284"/>
    </source>
</evidence>
<dbReference type="SMART" id="SM01358">
    <property type="entry name" value="HBM"/>
    <property type="match status" value="1"/>
</dbReference>
<dbReference type="InterPro" id="IPR004089">
    <property type="entry name" value="MCPsignal_dom"/>
</dbReference>
<organism evidence="11 12">
    <name type="scientific">Magnetospirillum aberrantis SpK</name>
    <dbReference type="NCBI Taxonomy" id="908842"/>
    <lineage>
        <taxon>Bacteria</taxon>
        <taxon>Pseudomonadati</taxon>
        <taxon>Pseudomonadota</taxon>
        <taxon>Alphaproteobacteria</taxon>
        <taxon>Rhodospirillales</taxon>
        <taxon>Rhodospirillaceae</taxon>
        <taxon>Magnetospirillum</taxon>
    </lineage>
</organism>
<evidence type="ECO:0000256" key="6">
    <source>
        <dbReference type="SAM" id="Coils"/>
    </source>
</evidence>
<dbReference type="PROSITE" id="PS50192">
    <property type="entry name" value="T_SNARE"/>
    <property type="match status" value="1"/>
</dbReference>
<dbReference type="Gene3D" id="1.10.8.500">
    <property type="entry name" value="HAMP domain in histidine kinase"/>
    <property type="match status" value="1"/>
</dbReference>
<gene>
    <name evidence="11" type="ORF">G4223_08210</name>
</gene>
<keyword evidence="6" id="KW-0175">Coiled coil</keyword>
<reference evidence="11 12" key="1">
    <citation type="submission" date="2020-02" db="EMBL/GenBank/DDBJ databases">
        <authorList>
            <person name="Dziuba M."/>
            <person name="Kuznetsov B."/>
            <person name="Mardanov A."/>
            <person name="Ravin N."/>
            <person name="Grouzdev D."/>
        </authorList>
    </citation>
    <scope>NUCLEOTIDE SEQUENCE [LARGE SCALE GENOMIC DNA]</scope>
    <source>
        <strain evidence="11 12">SpK</strain>
    </source>
</reference>
<evidence type="ECO:0000313" key="11">
    <source>
        <dbReference type="EMBL" id="NFV80091.1"/>
    </source>
</evidence>
<dbReference type="Proteomes" id="UP000480684">
    <property type="component" value="Unassembled WGS sequence"/>
</dbReference>
<feature type="coiled-coil region" evidence="6">
    <location>
        <begin position="346"/>
        <end position="376"/>
    </location>
</feature>
<evidence type="ECO:0000313" key="12">
    <source>
        <dbReference type="Proteomes" id="UP000480684"/>
    </source>
</evidence>
<dbReference type="Gene3D" id="2.40.10.220">
    <property type="entry name" value="predicted glycosyltransferase like domains"/>
    <property type="match status" value="1"/>
</dbReference>
<evidence type="ECO:0000256" key="7">
    <source>
        <dbReference type="SAM" id="Phobius"/>
    </source>
</evidence>
<dbReference type="PANTHER" id="PTHR32089">
    <property type="entry name" value="METHYL-ACCEPTING CHEMOTAXIS PROTEIN MCPB"/>
    <property type="match status" value="1"/>
</dbReference>
<keyword evidence="2" id="KW-0997">Cell inner membrane</keyword>
<dbReference type="AlphaFoldDB" id="A0A7C9UYU5"/>
<comment type="caution">
    <text evidence="11">The sequence shown here is derived from an EMBL/GenBank/DDBJ whole genome shotgun (WGS) entry which is preliminary data.</text>
</comment>
<dbReference type="RefSeq" id="WP_163677671.1">
    <property type="nucleotide sequence ID" value="NZ_JAAIYP010000035.1"/>
</dbReference>
<feature type="domain" description="Methyl-accepting transducer" evidence="8">
    <location>
        <begin position="387"/>
        <end position="620"/>
    </location>
</feature>
<dbReference type="Pfam" id="PF00015">
    <property type="entry name" value="MCPsignal"/>
    <property type="match status" value="1"/>
</dbReference>
<protein>
    <submittedName>
        <fullName evidence="11">HAMP domain-containing protein</fullName>
    </submittedName>
</protein>